<comment type="caution">
    <text evidence="3">The sequence shown here is derived from an EMBL/GenBank/DDBJ whole genome shotgun (WGS) entry which is preliminary data.</text>
</comment>
<feature type="domain" description="CN hydrolase" evidence="2">
    <location>
        <begin position="294"/>
        <end position="545"/>
    </location>
</feature>
<dbReference type="InterPro" id="IPR050345">
    <property type="entry name" value="Aliph_Amidase/BUP"/>
</dbReference>
<dbReference type="GO" id="GO:0016811">
    <property type="term" value="F:hydrolase activity, acting on carbon-nitrogen (but not peptide) bonds, in linear amides"/>
    <property type="evidence" value="ECO:0007669"/>
    <property type="project" value="UniProtKB-ARBA"/>
</dbReference>
<dbReference type="Pfam" id="PF00795">
    <property type="entry name" value="CN_hydrolase"/>
    <property type="match status" value="2"/>
</dbReference>
<dbReference type="InterPro" id="IPR003010">
    <property type="entry name" value="C-N_Hydrolase"/>
</dbReference>
<dbReference type="PROSITE" id="PS50263">
    <property type="entry name" value="CN_HYDROLASE"/>
    <property type="match status" value="2"/>
</dbReference>
<keyword evidence="1 3" id="KW-0378">Hydrolase</keyword>
<accession>A0A2U1TWQ1</accession>
<reference evidence="3 4" key="1">
    <citation type="submission" date="2018-04" db="EMBL/GenBank/DDBJ databases">
        <title>Brenneria corticis sp.nov.</title>
        <authorList>
            <person name="Li Y."/>
        </authorList>
    </citation>
    <scope>NUCLEOTIDE SEQUENCE [LARGE SCALE GENOMIC DNA]</scope>
    <source>
        <strain evidence="3 4">CFCC 11842</strain>
    </source>
</reference>
<dbReference type="InterPro" id="IPR036526">
    <property type="entry name" value="C-N_Hydrolase_sf"/>
</dbReference>
<name>A0A2U1TWQ1_9GAMM</name>
<proteinExistence type="predicted"/>
<dbReference type="SUPFAM" id="SSF56317">
    <property type="entry name" value="Carbon-nitrogen hydrolase"/>
    <property type="match status" value="2"/>
</dbReference>
<dbReference type="AlphaFoldDB" id="A0A2U1TWQ1"/>
<protein>
    <submittedName>
        <fullName evidence="3">Amidohydrolase</fullName>
    </submittedName>
</protein>
<dbReference type="Proteomes" id="UP000296159">
    <property type="component" value="Unassembled WGS sequence"/>
</dbReference>
<dbReference type="PANTHER" id="PTHR43674:SF2">
    <property type="entry name" value="BETA-UREIDOPROPIONASE"/>
    <property type="match status" value="1"/>
</dbReference>
<keyword evidence="4" id="KW-1185">Reference proteome</keyword>
<feature type="domain" description="CN hydrolase" evidence="2">
    <location>
        <begin position="6"/>
        <end position="242"/>
    </location>
</feature>
<evidence type="ECO:0000259" key="2">
    <source>
        <dbReference type="PROSITE" id="PS50263"/>
    </source>
</evidence>
<dbReference type="PANTHER" id="PTHR43674">
    <property type="entry name" value="NITRILASE C965.09-RELATED"/>
    <property type="match status" value="1"/>
</dbReference>
<evidence type="ECO:0000313" key="4">
    <source>
        <dbReference type="Proteomes" id="UP000296159"/>
    </source>
</evidence>
<dbReference type="RefSeq" id="WP_136167207.1">
    <property type="nucleotide sequence ID" value="NZ_KZ819083.1"/>
</dbReference>
<gene>
    <name evidence="3" type="ORF">DDT56_14845</name>
</gene>
<organism evidence="3 4">
    <name type="scientific">Brenneria corticis</name>
    <dbReference type="NCBI Taxonomy" id="2173106"/>
    <lineage>
        <taxon>Bacteria</taxon>
        <taxon>Pseudomonadati</taxon>
        <taxon>Pseudomonadota</taxon>
        <taxon>Gammaproteobacteria</taxon>
        <taxon>Enterobacterales</taxon>
        <taxon>Pectobacteriaceae</taxon>
        <taxon>Brenneria</taxon>
    </lineage>
</organism>
<dbReference type="EMBL" id="QDKH01000017">
    <property type="protein sequence ID" value="PWC13847.1"/>
    <property type="molecule type" value="Genomic_DNA"/>
</dbReference>
<sequence length="579" mass="63606">MSTAPFLAAAVQFEPAMFAKEENIARLLDLVEQAARQGAKLITTPEMATTGYCWYDRREIADQVETVPGATSARFSELARRYQCHIVLGMPEVDAESQLYYNSALLIGPQGVIGRHRKSHPYISEPKWAAAGDVGHQVFDTPLGKIGILICMDIHFPETARLLALAGADIICHVSNWLAERAPAPYWISRAMENSCYLLESNRWGLERGVQFSGGSGIIAPDGAILDVVDNGDGIAYGEIDVRLSRRRQVLGEPVFAQRRPQEYHALLSDSFLWNPADFFGLYGHHPLPAGKQSRITVCQFSPADSVEDNLAQIAALTQEAVDRQQSELVVFPEMALTGHRAPQTNAQTPDAPALRSLIQLAMTLRVYLVVGMAEQQEEKYYNTQVLLGPEGMIGSYRQIHLPLAHQSWATAGERWGVFDTPLGRLGLLSGNDALFPESGRILTLMGCDIVACSAALGGGFVSGHGGSQVAQNYPIPVGADPLHWHLLRTRAGENNVYLAFANSLDPRRQRGGYSGIFGPETFVFPRHERVLWQEPGIATLTVDTASLAGSPVPTNAVRRKDLVAMRQVHHYRPLLDQR</sequence>
<evidence type="ECO:0000313" key="3">
    <source>
        <dbReference type="EMBL" id="PWC13847.1"/>
    </source>
</evidence>
<dbReference type="Gene3D" id="3.60.110.10">
    <property type="entry name" value="Carbon-nitrogen hydrolase"/>
    <property type="match status" value="2"/>
</dbReference>
<evidence type="ECO:0000256" key="1">
    <source>
        <dbReference type="ARBA" id="ARBA00022801"/>
    </source>
</evidence>